<sequence length="564" mass="62840">MRNSSGMVMSQRKYALELIKHADVLNEKPAITPLNPDISLNDISGEPLPDSSLYRTLVGKLIYLTITRPDLSFAAQVLSQFSHNPSTVHMKALMRVMRYIKLCPGQGLHFSSNTNLSLMAYCDSDWAACPITRRSVTGYAIFLGNCLISWISKKQLVVSRSSTEAEYRALADCTCEITWLKCLLQDLTVKIPQPVSILCDNESAIALASNPVHHARTKHIEIDCHFVRDKIKANQILPSYIPTKYQAADVLTKGLPKVLHYNCLGKFGICDPFTLPTCGGGKEDTSQVSSHQIHSVQKSKEKSTTESTTKSKYLLLHRVKVDCNKIIMGDTCVAMDEWVEFPMAHTALDDILPCVDNATAQETLSQSKDVTFQLVGMVNNIINNVANINPPPLPLPFPGFLRYNQSGPLVPTICNPLYANRTDRICQTGELDFNNATTVWLNYVCQVNANNTCTTVGRLTPKMYQQMSAAVNVSDGLTEYSPFLAGLLDCSFVRETFIGIHRDHCPDLNKFSGWVYIGLTLSSAAVMFSLVLWVLYARERRHRKYTKHVLESTSSPAAAHPQWK</sequence>
<accession>A0A2U1MEC3</accession>
<dbReference type="InterPro" id="IPR043502">
    <property type="entry name" value="DNA/RNA_pol_sf"/>
</dbReference>
<keyword evidence="3" id="KW-1185">Reference proteome</keyword>
<evidence type="ECO:0000313" key="3">
    <source>
        <dbReference type="Proteomes" id="UP000245207"/>
    </source>
</evidence>
<dbReference type="Proteomes" id="UP000245207">
    <property type="component" value="Unassembled WGS sequence"/>
</dbReference>
<gene>
    <name evidence="2" type="ORF">CTI12_AA369790</name>
</gene>
<name>A0A2U1MEC3_ARTAN</name>
<dbReference type="PANTHER" id="PTHR11439">
    <property type="entry name" value="GAG-POL-RELATED RETROTRANSPOSON"/>
    <property type="match status" value="1"/>
</dbReference>
<evidence type="ECO:0000313" key="2">
    <source>
        <dbReference type="EMBL" id="PWA59587.1"/>
    </source>
</evidence>
<proteinExistence type="predicted"/>
<reference evidence="2 3" key="1">
    <citation type="journal article" date="2018" name="Mol. Plant">
        <title>The genome of Artemisia annua provides insight into the evolution of Asteraceae family and artemisinin biosynthesis.</title>
        <authorList>
            <person name="Shen Q."/>
            <person name="Zhang L."/>
            <person name="Liao Z."/>
            <person name="Wang S."/>
            <person name="Yan T."/>
            <person name="Shi P."/>
            <person name="Liu M."/>
            <person name="Fu X."/>
            <person name="Pan Q."/>
            <person name="Wang Y."/>
            <person name="Lv Z."/>
            <person name="Lu X."/>
            <person name="Zhang F."/>
            <person name="Jiang W."/>
            <person name="Ma Y."/>
            <person name="Chen M."/>
            <person name="Hao X."/>
            <person name="Li L."/>
            <person name="Tang Y."/>
            <person name="Lv G."/>
            <person name="Zhou Y."/>
            <person name="Sun X."/>
            <person name="Brodelius P.E."/>
            <person name="Rose J.K.C."/>
            <person name="Tang K."/>
        </authorList>
    </citation>
    <scope>NUCLEOTIDE SEQUENCE [LARGE SCALE GENOMIC DNA]</scope>
    <source>
        <strain evidence="3">cv. Huhao1</strain>
        <tissue evidence="2">Leaf</tissue>
    </source>
</reference>
<evidence type="ECO:0000256" key="1">
    <source>
        <dbReference type="SAM" id="Phobius"/>
    </source>
</evidence>
<feature type="transmembrane region" description="Helical" evidence="1">
    <location>
        <begin position="514"/>
        <end position="537"/>
    </location>
</feature>
<organism evidence="2 3">
    <name type="scientific">Artemisia annua</name>
    <name type="common">Sweet wormwood</name>
    <dbReference type="NCBI Taxonomy" id="35608"/>
    <lineage>
        <taxon>Eukaryota</taxon>
        <taxon>Viridiplantae</taxon>
        <taxon>Streptophyta</taxon>
        <taxon>Embryophyta</taxon>
        <taxon>Tracheophyta</taxon>
        <taxon>Spermatophyta</taxon>
        <taxon>Magnoliopsida</taxon>
        <taxon>eudicotyledons</taxon>
        <taxon>Gunneridae</taxon>
        <taxon>Pentapetalae</taxon>
        <taxon>asterids</taxon>
        <taxon>campanulids</taxon>
        <taxon>Asterales</taxon>
        <taxon>Asteraceae</taxon>
        <taxon>Asteroideae</taxon>
        <taxon>Anthemideae</taxon>
        <taxon>Artemisiinae</taxon>
        <taxon>Artemisia</taxon>
    </lineage>
</organism>
<comment type="caution">
    <text evidence="2">The sequence shown here is derived from an EMBL/GenBank/DDBJ whole genome shotgun (WGS) entry which is preliminary data.</text>
</comment>
<dbReference type="CDD" id="cd09272">
    <property type="entry name" value="RNase_HI_RT_Ty1"/>
    <property type="match status" value="1"/>
</dbReference>
<keyword evidence="1" id="KW-0472">Membrane</keyword>
<protein>
    <submittedName>
        <fullName evidence="2">Homogeneously-staining region</fullName>
    </submittedName>
</protein>
<dbReference type="EMBL" id="PKPP01005585">
    <property type="protein sequence ID" value="PWA59587.1"/>
    <property type="molecule type" value="Genomic_DNA"/>
</dbReference>
<dbReference type="SUPFAM" id="SSF56672">
    <property type="entry name" value="DNA/RNA polymerases"/>
    <property type="match status" value="1"/>
</dbReference>
<dbReference type="AlphaFoldDB" id="A0A2U1MEC3"/>
<keyword evidence="1" id="KW-0812">Transmembrane</keyword>
<dbReference type="PANTHER" id="PTHR11439:SF470">
    <property type="entry name" value="CYSTEINE-RICH RLK (RECEPTOR-LIKE PROTEIN KINASE) 8"/>
    <property type="match status" value="1"/>
</dbReference>
<dbReference type="OrthoDB" id="1937321at2759"/>
<dbReference type="STRING" id="35608.A0A2U1MEC3"/>
<keyword evidence="1" id="KW-1133">Transmembrane helix</keyword>